<feature type="non-terminal residue" evidence="2">
    <location>
        <position position="1491"/>
    </location>
</feature>
<dbReference type="InterPro" id="IPR011050">
    <property type="entry name" value="Pectin_lyase_fold/virulence"/>
</dbReference>
<dbReference type="SUPFAM" id="SSF51126">
    <property type="entry name" value="Pectin lyase-like"/>
    <property type="match status" value="1"/>
</dbReference>
<dbReference type="EMBL" id="JABDJR010000437">
    <property type="protein sequence ID" value="NNF07260.1"/>
    <property type="molecule type" value="Genomic_DNA"/>
</dbReference>
<organism evidence="2 3">
    <name type="scientific">Eiseniibacteriota bacterium</name>
    <dbReference type="NCBI Taxonomy" id="2212470"/>
    <lineage>
        <taxon>Bacteria</taxon>
        <taxon>Candidatus Eiseniibacteriota</taxon>
    </lineage>
</organism>
<gene>
    <name evidence="2" type="ORF">HKN21_10915</name>
</gene>
<dbReference type="Proteomes" id="UP000547674">
    <property type="component" value="Unassembled WGS sequence"/>
</dbReference>
<name>A0A7Y2EC54_UNCEI</name>
<reference evidence="2 3" key="1">
    <citation type="submission" date="2020-03" db="EMBL/GenBank/DDBJ databases">
        <title>Metabolic flexibility allows generalist bacteria to become dominant in a frequently disturbed ecosystem.</title>
        <authorList>
            <person name="Chen Y.-J."/>
            <person name="Leung P.M."/>
            <person name="Bay S.K."/>
            <person name="Hugenholtz P."/>
            <person name="Kessler A.J."/>
            <person name="Shelley G."/>
            <person name="Waite D.W."/>
            <person name="Cook P.L."/>
            <person name="Greening C."/>
        </authorList>
    </citation>
    <scope>NUCLEOTIDE SEQUENCE [LARGE SCALE GENOMIC DNA]</scope>
    <source>
        <strain evidence="2">SS_bin_28</strain>
    </source>
</reference>
<evidence type="ECO:0000313" key="3">
    <source>
        <dbReference type="Proteomes" id="UP000547674"/>
    </source>
</evidence>
<protein>
    <recommendedName>
        <fullName evidence="1">Bacterial repeat domain-containing protein</fullName>
    </recommendedName>
</protein>
<feature type="non-terminal residue" evidence="2">
    <location>
        <position position="1"/>
    </location>
</feature>
<evidence type="ECO:0000313" key="2">
    <source>
        <dbReference type="EMBL" id="NNF07260.1"/>
    </source>
</evidence>
<accession>A0A7Y2EC54</accession>
<feature type="domain" description="Bacterial repeat" evidence="1">
    <location>
        <begin position="383"/>
        <end position="446"/>
    </location>
</feature>
<comment type="caution">
    <text evidence="2">The sequence shown here is derived from an EMBL/GenBank/DDBJ whole genome shotgun (WGS) entry which is preliminary data.</text>
</comment>
<dbReference type="Gene3D" id="3.40.50.1460">
    <property type="match status" value="1"/>
</dbReference>
<proteinExistence type="predicted"/>
<dbReference type="Pfam" id="PF18998">
    <property type="entry name" value="Flg_new_2"/>
    <property type="match status" value="2"/>
</dbReference>
<feature type="domain" description="Bacterial repeat" evidence="1">
    <location>
        <begin position="454"/>
        <end position="529"/>
    </location>
</feature>
<dbReference type="InterPro" id="IPR044060">
    <property type="entry name" value="Bacterial_rp_domain"/>
</dbReference>
<evidence type="ECO:0000259" key="1">
    <source>
        <dbReference type="Pfam" id="PF18998"/>
    </source>
</evidence>
<sequence length="1491" mass="155479">ITLTPDASFSVSITVNGTTGPVSGALVELRIRAAADPLICWESGQGHPSITGITNGSGVATFNIGGGGCVDPQRFGQAAVDVFADGVKLAEVGVNSPDVVNSMGELPTAQNYVQDPLCIVGLADAVFHTDGIVAGNFEYCSNFTAPFDDAVSLGDAIILTSYIVGGGGGVAPPGTNSLDKVKLAIHLQSVAVKGVCAAAPTSLGCSSLGGSQLVTGGVSNQAYHAYIAALDVDPAQGLGGAAFSLTSSNSGSLFIGSWTNCGDLDFPSATWPQIGGENLITVSAGTNCFNTPDITDPEGEAIAVLGALYVYAYGPTDLSLGQRQTALPSIDISDCTAQQAEVPLGPRIGIVAFDGPGYEPCVPLPNFGSVFVQKAGSGSGLVTSVNPGINCGLDCGETYLLGTDVSLQASPDVGSVFTGWSDGCTGLGVCDFAVSGDTTVTANFDLVENARQLTVTKSGTGGGTVVGVSSGINCGSSCSGWYPTSTAISLTATPDPGSVFSGWSTGPCSGNGNCVFPLDNDTTVNAVFDLLADNSVNSIAEAAVKVDSLVAAGAHPTEAISFVVWPAAAESLLGPGTVVTDLDSSFAHTSIYGEYFFFVDQTPEEEWYHPATYVFVDSLTGGLTTYESTSPPIINDLVFQDYFELTGGFAEEAGINTGSNKDVVNVPAPTLIDGNNSKCALVVVGRNLSKSTTLIEGERKARENDVQRVLGYLNTNPKGPRVDKDHVTVLSGANYMGATAASVRQAIKDLKTNNPNCKEFYYYYMGHGRNPEADGNCEGGNGGKAGVILYKDPSTGPNDPGSGRDVFSHEELAIALAKNKCVTNRVTIEACFSGSAFPFFQDKKVKGTIVASSSGDVKTLRCNNVGVPFNMALTQCALDPAGDLNQNSKVTLIEAVGWANFLDPLVSGRCPQSVILGDERFTAFIPPEKAYKQKKRGATKAKKYRIYKDRKVTGNVAFKLCIQKYCQAIVPINPTFEPGFVWPWKSYRAEKKKKLDCKRILILENPNSGTSYIGQIQKGYSPNPIQNGSAEVVCVSKSGAETVIKPIVELVDLKFEPKESKAIAFLPEDCDRVYVRTKGDNSKGGVLPLADLSPSAGSLQNRSATYERDERVFQTVEVGGTPGESFSVSLQQPAGWDFIADPSVFTLSAIIDTEYVAVEGSVPDTVTQGGVVTITTINSALGDTIEVNVSVIVRDSLASSIASGDRLCLLSAESYGGFSVTSGSAEIIGSRVDFRVPTNALVDSSGALSLSQSSLRSTVNQPFSLDVRGSIDWSKVMVIDPQNGVILDGANGVVHGGGIQGSSGDGLTLRGNLANLFVSSIAVDSSGANGIVLDGVSNLLLDQVAVSASGLNDVSLVGGSTVTMQDCPFDETQLSVGVGSEITRTWTTVFEATTHESESISGVDLEVRDVFGSLVFRDTTSTAGFVSGRKLIEFIETDVGRVSYTPYAVRARWLDVDTTFSYTAASTELVTLVISDSTTVSIGDPETPPAV</sequence>